<dbReference type="AlphaFoldDB" id="A0A9K3PSM5"/>
<name>A0A9K3PSM5_9STRA</name>
<accession>A0A9K3PSM5</accession>
<evidence type="ECO:0000313" key="1">
    <source>
        <dbReference type="EMBL" id="KAG7357868.1"/>
    </source>
</evidence>
<evidence type="ECO:0000313" key="2">
    <source>
        <dbReference type="Proteomes" id="UP000693970"/>
    </source>
</evidence>
<dbReference type="NCBIfam" id="TIGR02167">
    <property type="entry name" value="Liste_lipo_26"/>
    <property type="match status" value="1"/>
</dbReference>
<reference evidence="1" key="2">
    <citation type="submission" date="2021-04" db="EMBL/GenBank/DDBJ databases">
        <authorList>
            <person name="Podell S."/>
        </authorList>
    </citation>
    <scope>NUCLEOTIDE SEQUENCE</scope>
    <source>
        <strain evidence="1">Hildebrandi</strain>
    </source>
</reference>
<dbReference type="InterPro" id="IPR005046">
    <property type="entry name" value="DUF285"/>
</dbReference>
<sequence>MNIKDDCLHVEEEIIQQQQLMEHDFGRLLIHALSYLDVVTLLQKQVVSKQFKELCTKAISMKCGNDGPKPLTNSTLREAVVKFCDIMYKEGSNKEDMEEIACTYGFPIDSWNVSQLTNMSELFCGDQNYDYSELHFDPSEFVEMDSVTHFNAFIGSWDTSNVTTMNCMFCSAYAFNQDIGRWDVSKVTDMKNMFRNCKPFNQYIGG</sequence>
<gene>
    <name evidence="1" type="ORF">IV203_014455</name>
</gene>
<comment type="caution">
    <text evidence="1">The sequence shown here is derived from an EMBL/GenBank/DDBJ whole genome shotgun (WGS) entry which is preliminary data.</text>
</comment>
<keyword evidence="2" id="KW-1185">Reference proteome</keyword>
<dbReference type="OrthoDB" id="10593717at2759"/>
<dbReference type="InterPro" id="IPR011889">
    <property type="entry name" value="Liste_lipo_26"/>
</dbReference>
<dbReference type="EMBL" id="JAGRRH010000014">
    <property type="protein sequence ID" value="KAG7357868.1"/>
    <property type="molecule type" value="Genomic_DNA"/>
</dbReference>
<dbReference type="Pfam" id="PF03382">
    <property type="entry name" value="DUF285"/>
    <property type="match status" value="1"/>
</dbReference>
<proteinExistence type="predicted"/>
<protein>
    <submittedName>
        <fullName evidence="1">Fibronectin domain containing protein</fullName>
    </submittedName>
</protein>
<organism evidence="1 2">
    <name type="scientific">Nitzschia inconspicua</name>
    <dbReference type="NCBI Taxonomy" id="303405"/>
    <lineage>
        <taxon>Eukaryota</taxon>
        <taxon>Sar</taxon>
        <taxon>Stramenopiles</taxon>
        <taxon>Ochrophyta</taxon>
        <taxon>Bacillariophyta</taxon>
        <taxon>Bacillariophyceae</taxon>
        <taxon>Bacillariophycidae</taxon>
        <taxon>Bacillariales</taxon>
        <taxon>Bacillariaceae</taxon>
        <taxon>Nitzschia</taxon>
    </lineage>
</organism>
<dbReference type="Proteomes" id="UP000693970">
    <property type="component" value="Unassembled WGS sequence"/>
</dbReference>
<reference evidence="1" key="1">
    <citation type="journal article" date="2021" name="Sci. Rep.">
        <title>Diploid genomic architecture of Nitzschia inconspicua, an elite biomass production diatom.</title>
        <authorList>
            <person name="Oliver A."/>
            <person name="Podell S."/>
            <person name="Pinowska A."/>
            <person name="Traller J.C."/>
            <person name="Smith S.R."/>
            <person name="McClure R."/>
            <person name="Beliaev A."/>
            <person name="Bohutskyi P."/>
            <person name="Hill E.A."/>
            <person name="Rabines A."/>
            <person name="Zheng H."/>
            <person name="Allen L.Z."/>
            <person name="Kuo A."/>
            <person name="Grigoriev I.V."/>
            <person name="Allen A.E."/>
            <person name="Hazlebeck D."/>
            <person name="Allen E.E."/>
        </authorList>
    </citation>
    <scope>NUCLEOTIDE SEQUENCE</scope>
    <source>
        <strain evidence="1">Hildebrandi</strain>
    </source>
</reference>